<dbReference type="GO" id="GO:0006310">
    <property type="term" value="P:DNA recombination"/>
    <property type="evidence" value="ECO:0007669"/>
    <property type="project" value="UniProtKB-KW"/>
</dbReference>
<dbReference type="InterPro" id="IPR010998">
    <property type="entry name" value="Integrase_recombinase_N"/>
</dbReference>
<dbReference type="OrthoDB" id="9803188at2"/>
<accession>A0A1Z5J080</accession>
<dbReference type="Gene3D" id="1.10.443.10">
    <property type="entry name" value="Intergrase catalytic core"/>
    <property type="match status" value="1"/>
</dbReference>
<dbReference type="InterPro" id="IPR028259">
    <property type="entry name" value="AP2-like_int_N"/>
</dbReference>
<evidence type="ECO:0000256" key="4">
    <source>
        <dbReference type="ARBA" id="ARBA00023172"/>
    </source>
</evidence>
<evidence type="ECO:0000256" key="1">
    <source>
        <dbReference type="ARBA" id="ARBA00008857"/>
    </source>
</evidence>
<dbReference type="InterPro" id="IPR002104">
    <property type="entry name" value="Integrase_catalytic"/>
</dbReference>
<comment type="similarity">
    <text evidence="1">Belongs to the 'phage' integrase family.</text>
</comment>
<evidence type="ECO:0000259" key="7">
    <source>
        <dbReference type="PROSITE" id="PS51900"/>
    </source>
</evidence>
<evidence type="ECO:0000259" key="6">
    <source>
        <dbReference type="PROSITE" id="PS51898"/>
    </source>
</evidence>
<organism evidence="8 9">
    <name type="scientific">Secundilactobacillus pentosiphilus</name>
    <dbReference type="NCBI Taxonomy" id="1714682"/>
    <lineage>
        <taxon>Bacteria</taxon>
        <taxon>Bacillati</taxon>
        <taxon>Bacillota</taxon>
        <taxon>Bacilli</taxon>
        <taxon>Lactobacillales</taxon>
        <taxon>Lactobacillaceae</taxon>
        <taxon>Secundilactobacillus</taxon>
    </lineage>
</organism>
<dbReference type="PANTHER" id="PTHR30349">
    <property type="entry name" value="PHAGE INTEGRASE-RELATED"/>
    <property type="match status" value="1"/>
</dbReference>
<evidence type="ECO:0000256" key="5">
    <source>
        <dbReference type="PROSITE-ProRule" id="PRU01248"/>
    </source>
</evidence>
<evidence type="ECO:0000256" key="2">
    <source>
        <dbReference type="ARBA" id="ARBA00022908"/>
    </source>
</evidence>
<proteinExistence type="inferred from homology"/>
<gene>
    <name evidence="8" type="ORF">IWT25_02536</name>
</gene>
<dbReference type="GO" id="GO:0015074">
    <property type="term" value="P:DNA integration"/>
    <property type="evidence" value="ECO:0007669"/>
    <property type="project" value="UniProtKB-KW"/>
</dbReference>
<dbReference type="Proteomes" id="UP000198414">
    <property type="component" value="Unassembled WGS sequence"/>
</dbReference>
<dbReference type="SUPFAM" id="SSF56349">
    <property type="entry name" value="DNA breaking-rejoining enzymes"/>
    <property type="match status" value="1"/>
</dbReference>
<dbReference type="AlphaFoldDB" id="A0A1Z5J080"/>
<feature type="domain" description="Tyr recombinase" evidence="6">
    <location>
        <begin position="162"/>
        <end position="366"/>
    </location>
</feature>
<dbReference type="CDD" id="cd01189">
    <property type="entry name" value="INT_ICEBs1_C_like"/>
    <property type="match status" value="1"/>
</dbReference>
<feature type="domain" description="Core-binding (CB)" evidence="7">
    <location>
        <begin position="55"/>
        <end position="139"/>
    </location>
</feature>
<dbReference type="Pfam" id="PF00589">
    <property type="entry name" value="Phage_integrase"/>
    <property type="match status" value="1"/>
</dbReference>
<evidence type="ECO:0000313" key="8">
    <source>
        <dbReference type="EMBL" id="GAX07188.1"/>
    </source>
</evidence>
<comment type="caution">
    <text evidence="8">The sequence shown here is derived from an EMBL/GenBank/DDBJ whole genome shotgun (WGS) entry which is preliminary data.</text>
</comment>
<keyword evidence="2" id="KW-0229">DNA integration</keyword>
<dbReference type="InterPro" id="IPR004107">
    <property type="entry name" value="Integrase_SAM-like_N"/>
</dbReference>
<dbReference type="RefSeq" id="WP_089122071.1">
    <property type="nucleotide sequence ID" value="NZ_BCMI01000042.1"/>
</dbReference>
<sequence length="379" mass="43950">MSIRKMSNGRYQARVSYRDGVKYRQRSRMFKRKSEAELWESNMKVDLNNGADLKRRDISFADYFCSWVEVYKTHGVSQHTNDMYLLTYKHLNAYFGGIKLTDISREDYQKFMNEFGENHGIATSRKTNQQIRSAVQNALADNIINRDFTFRVKVTGDKPKPQEDKFLDLDEYEKLRAYLIEHADFNSISNCMLLFQLETGCRFEEAAGITWDHIDFNIGIITINRQWVPREHNFGPTKGNGQADGKITVPHSFLSFLTDLQQQATDYFADQGLKYTKLNKLDLVFYSKWRTIITNDAANSALRAICTKLDIKSVSSHAMRHTHASVLIQNGASLPYVQHRLRHKKLETTVNNYIHLIEKVNGESDQLTMKLMSKGFPKK</sequence>
<name>A0A1Z5J080_9LACO</name>
<dbReference type="InterPro" id="IPR013762">
    <property type="entry name" value="Integrase-like_cat_sf"/>
</dbReference>
<evidence type="ECO:0000256" key="3">
    <source>
        <dbReference type="ARBA" id="ARBA00023125"/>
    </source>
</evidence>
<dbReference type="PROSITE" id="PS51898">
    <property type="entry name" value="TYR_RECOMBINASE"/>
    <property type="match status" value="1"/>
</dbReference>
<keyword evidence="4" id="KW-0233">DNA recombination</keyword>
<protein>
    <submittedName>
        <fullName evidence="8">Integrase</fullName>
    </submittedName>
</protein>
<evidence type="ECO:0000313" key="9">
    <source>
        <dbReference type="Proteomes" id="UP000198414"/>
    </source>
</evidence>
<dbReference type="Gene3D" id="1.10.150.130">
    <property type="match status" value="1"/>
</dbReference>
<dbReference type="Pfam" id="PF14657">
    <property type="entry name" value="Arm-DNA-bind_4"/>
    <property type="match status" value="1"/>
</dbReference>
<dbReference type="GO" id="GO:0003677">
    <property type="term" value="F:DNA binding"/>
    <property type="evidence" value="ECO:0007669"/>
    <property type="project" value="UniProtKB-UniRule"/>
</dbReference>
<dbReference type="InterPro" id="IPR011010">
    <property type="entry name" value="DNA_brk_join_enz"/>
</dbReference>
<dbReference type="Pfam" id="PF14659">
    <property type="entry name" value="Phage_int_SAM_3"/>
    <property type="match status" value="1"/>
</dbReference>
<keyword evidence="3 5" id="KW-0238">DNA-binding</keyword>
<dbReference type="InterPro" id="IPR044068">
    <property type="entry name" value="CB"/>
</dbReference>
<dbReference type="PANTHER" id="PTHR30349:SF64">
    <property type="entry name" value="PROPHAGE INTEGRASE INTD-RELATED"/>
    <property type="match status" value="1"/>
</dbReference>
<dbReference type="PROSITE" id="PS51900">
    <property type="entry name" value="CB"/>
    <property type="match status" value="1"/>
</dbReference>
<dbReference type="InterPro" id="IPR050090">
    <property type="entry name" value="Tyrosine_recombinase_XerCD"/>
</dbReference>
<reference evidence="8 9" key="1">
    <citation type="submission" date="2015-11" db="EMBL/GenBank/DDBJ databases">
        <title>Draft genome sequences of new species of the genus Lactobacillus isolated from orchardgrass silage.</title>
        <authorList>
            <person name="Tohno M."/>
            <person name="Tanizawa Y."/>
            <person name="Arita M."/>
        </authorList>
    </citation>
    <scope>NUCLEOTIDE SEQUENCE [LARGE SCALE GENOMIC DNA]</scope>
    <source>
        <strain evidence="8 9">IWT25</strain>
    </source>
</reference>
<dbReference type="EMBL" id="BCMI01000042">
    <property type="protein sequence ID" value="GAX07188.1"/>
    <property type="molecule type" value="Genomic_DNA"/>
</dbReference>